<dbReference type="EMBL" id="RBUA01001112">
    <property type="protein sequence ID" value="RMU49431.1"/>
    <property type="molecule type" value="Genomic_DNA"/>
</dbReference>
<evidence type="ECO:0000256" key="4">
    <source>
        <dbReference type="ARBA" id="ARBA00022519"/>
    </source>
</evidence>
<evidence type="ECO:0000256" key="5">
    <source>
        <dbReference type="ARBA" id="ARBA00022741"/>
    </source>
</evidence>
<comment type="similarity">
    <text evidence="1">Belongs to the ABC transporter superfamily.</text>
</comment>
<keyword evidence="6" id="KW-0067">ATP-binding</keyword>
<evidence type="ECO:0000256" key="1">
    <source>
        <dbReference type="ARBA" id="ARBA00005417"/>
    </source>
</evidence>
<comment type="caution">
    <text evidence="11">The sequence shown here is derived from an EMBL/GenBank/DDBJ whole genome shotgun (WGS) entry which is preliminary data.</text>
</comment>
<dbReference type="Pfam" id="PF00005">
    <property type="entry name" value="ABC_tran"/>
    <property type="match status" value="1"/>
</dbReference>
<evidence type="ECO:0000313" key="11">
    <source>
        <dbReference type="EMBL" id="RMU49431.1"/>
    </source>
</evidence>
<protein>
    <recommendedName>
        <fullName evidence="10">ABC transporter domain-containing protein</fullName>
    </recommendedName>
</protein>
<dbReference type="GO" id="GO:0016887">
    <property type="term" value="F:ATP hydrolysis activity"/>
    <property type="evidence" value="ECO:0007669"/>
    <property type="project" value="InterPro"/>
</dbReference>
<dbReference type="InterPro" id="IPR050166">
    <property type="entry name" value="ABC_transporter_ATP-bind"/>
</dbReference>
<dbReference type="PANTHER" id="PTHR42788">
    <property type="entry name" value="TAURINE IMPORT ATP-BINDING PROTEIN-RELATED"/>
    <property type="match status" value="1"/>
</dbReference>
<feature type="region of interest" description="Disordered" evidence="9">
    <location>
        <begin position="1"/>
        <end position="23"/>
    </location>
</feature>
<evidence type="ECO:0000256" key="8">
    <source>
        <dbReference type="ARBA" id="ARBA00023136"/>
    </source>
</evidence>
<dbReference type="PROSITE" id="PS00211">
    <property type="entry name" value="ABC_TRANSPORTER_1"/>
    <property type="match status" value="1"/>
</dbReference>
<sequence length="301" mass="33259">MGPGPGRGQRNRQGADHLRRTGQVRRADVRCLDRAQGFCREAPRDRHRLCQGHSGCLRRLPQRPTSLACRYRQRRQTGETLRRQGQRYPVAAARQRLPVGRRPGNPVGSANHQGRHRHRCVPQGTRQGRGRAARLRPLRQRQVHYQLTQEFTAMALLQLERISAQYPGAPEPVLSDISLELGPQQLLVALGPSGSGKTSLLNLIAGFVEPSAGRITLDGVPVKGPSAERGVVFQDDALLPWQDVLANVAFGLELAGVPKAQREVRAREMLALVDLAGFDSRRIWQLSGGQKQRVGLARALA</sequence>
<reference evidence="11 12" key="1">
    <citation type="submission" date="2018-08" db="EMBL/GenBank/DDBJ databases">
        <title>Recombination of ecologically and evolutionarily significant loci maintains genetic cohesion in the Pseudomonas syringae species complex.</title>
        <authorList>
            <person name="Dillon M."/>
            <person name="Thakur S."/>
            <person name="Almeida R.N.D."/>
            <person name="Weir B.S."/>
            <person name="Guttman D.S."/>
        </authorList>
    </citation>
    <scope>NUCLEOTIDE SEQUENCE [LARGE SCALE GENOMIC DNA]</scope>
    <source>
        <strain evidence="11 12">ICMP 14479</strain>
    </source>
</reference>
<dbReference type="GO" id="GO:0005524">
    <property type="term" value="F:ATP binding"/>
    <property type="evidence" value="ECO:0007669"/>
    <property type="project" value="UniProtKB-KW"/>
</dbReference>
<dbReference type="SUPFAM" id="SSF52540">
    <property type="entry name" value="P-loop containing nucleoside triphosphate hydrolases"/>
    <property type="match status" value="1"/>
</dbReference>
<keyword evidence="8" id="KW-0472">Membrane</keyword>
<evidence type="ECO:0000256" key="7">
    <source>
        <dbReference type="ARBA" id="ARBA00022967"/>
    </source>
</evidence>
<dbReference type="InterPro" id="IPR003439">
    <property type="entry name" value="ABC_transporter-like_ATP-bd"/>
</dbReference>
<dbReference type="PANTHER" id="PTHR42788:SF18">
    <property type="entry name" value="TAURINE IMPORT ATP-BINDING PROTEIN TAUB"/>
    <property type="match status" value="1"/>
</dbReference>
<dbReference type="Proteomes" id="UP000280395">
    <property type="component" value="Unassembled WGS sequence"/>
</dbReference>
<keyword evidence="7" id="KW-1278">Translocase</keyword>
<keyword evidence="5" id="KW-0547">Nucleotide-binding</keyword>
<evidence type="ECO:0000259" key="10">
    <source>
        <dbReference type="Pfam" id="PF00005"/>
    </source>
</evidence>
<evidence type="ECO:0000256" key="6">
    <source>
        <dbReference type="ARBA" id="ARBA00022840"/>
    </source>
</evidence>
<dbReference type="AlphaFoldDB" id="A0A3M5UUB2"/>
<dbReference type="InterPro" id="IPR017871">
    <property type="entry name" value="ABC_transporter-like_CS"/>
</dbReference>
<feature type="region of interest" description="Disordered" evidence="9">
    <location>
        <begin position="98"/>
        <end position="130"/>
    </location>
</feature>
<keyword evidence="4" id="KW-0997">Cell inner membrane</keyword>
<gene>
    <name evidence="11" type="ORF">ALP29_05010</name>
</gene>
<organism evidence="11 12">
    <name type="scientific">Pseudomonas syringae pv. avii</name>
    <dbReference type="NCBI Taxonomy" id="663959"/>
    <lineage>
        <taxon>Bacteria</taxon>
        <taxon>Pseudomonadati</taxon>
        <taxon>Pseudomonadota</taxon>
        <taxon>Gammaproteobacteria</taxon>
        <taxon>Pseudomonadales</taxon>
        <taxon>Pseudomonadaceae</taxon>
        <taxon>Pseudomonas</taxon>
        <taxon>Pseudomonas syringae</taxon>
    </lineage>
</organism>
<keyword evidence="3" id="KW-1003">Cell membrane</keyword>
<evidence type="ECO:0000256" key="2">
    <source>
        <dbReference type="ARBA" id="ARBA00022448"/>
    </source>
</evidence>
<evidence type="ECO:0000256" key="3">
    <source>
        <dbReference type="ARBA" id="ARBA00022475"/>
    </source>
</evidence>
<keyword evidence="2" id="KW-0813">Transport</keyword>
<feature type="non-terminal residue" evidence="11">
    <location>
        <position position="301"/>
    </location>
</feature>
<proteinExistence type="inferred from homology"/>
<dbReference type="InterPro" id="IPR027417">
    <property type="entry name" value="P-loop_NTPase"/>
</dbReference>
<accession>A0A3M5UUB2</accession>
<evidence type="ECO:0000313" key="12">
    <source>
        <dbReference type="Proteomes" id="UP000280395"/>
    </source>
</evidence>
<name>A0A3M5UUB2_PSESX</name>
<evidence type="ECO:0000256" key="9">
    <source>
        <dbReference type="SAM" id="MobiDB-lite"/>
    </source>
</evidence>
<dbReference type="Gene3D" id="3.40.50.300">
    <property type="entry name" value="P-loop containing nucleotide triphosphate hydrolases"/>
    <property type="match status" value="1"/>
</dbReference>
<feature type="domain" description="ABC transporter" evidence="10">
    <location>
        <begin position="174"/>
        <end position="301"/>
    </location>
</feature>
<feature type="compositionally biased region" description="Basic and acidic residues" evidence="9">
    <location>
        <begin position="13"/>
        <end position="23"/>
    </location>
</feature>